<feature type="transmembrane region" description="Helical" evidence="8">
    <location>
        <begin position="195"/>
        <end position="215"/>
    </location>
</feature>
<accession>A0A3Q9FR96</accession>
<feature type="transmembrane region" description="Helical" evidence="8">
    <location>
        <begin position="75"/>
        <end position="95"/>
    </location>
</feature>
<name>A0A3Q9FR96_9BACT</name>
<feature type="transmembrane region" description="Helical" evidence="8">
    <location>
        <begin position="126"/>
        <end position="148"/>
    </location>
</feature>
<organism evidence="10 11">
    <name type="scientific">Flammeovirga pectinis</name>
    <dbReference type="NCBI Taxonomy" id="2494373"/>
    <lineage>
        <taxon>Bacteria</taxon>
        <taxon>Pseudomonadati</taxon>
        <taxon>Bacteroidota</taxon>
        <taxon>Cytophagia</taxon>
        <taxon>Cytophagales</taxon>
        <taxon>Flammeovirgaceae</taxon>
        <taxon>Flammeovirga</taxon>
    </lineage>
</organism>
<keyword evidence="11" id="KW-1185">Reference proteome</keyword>
<feature type="transmembrane region" description="Helical" evidence="8">
    <location>
        <begin position="155"/>
        <end position="175"/>
    </location>
</feature>
<dbReference type="PROSITE" id="PS01219">
    <property type="entry name" value="AMMONIUM_TRANSP"/>
    <property type="match status" value="1"/>
</dbReference>
<dbReference type="AlphaFoldDB" id="A0A3Q9FR96"/>
<keyword evidence="4 8" id="KW-0812">Transmembrane</keyword>
<dbReference type="InterPro" id="IPR024041">
    <property type="entry name" value="NH4_transpt_AmtB-like_dom"/>
</dbReference>
<protein>
    <recommendedName>
        <fullName evidence="8">Ammonium transporter</fullName>
    </recommendedName>
</protein>
<dbReference type="InterPro" id="IPR001905">
    <property type="entry name" value="Ammonium_transpt"/>
</dbReference>
<dbReference type="RefSeq" id="WP_126614869.1">
    <property type="nucleotide sequence ID" value="NZ_CP034562.1"/>
</dbReference>
<feature type="transmembrane region" description="Helical" evidence="8">
    <location>
        <begin position="311"/>
        <end position="330"/>
    </location>
</feature>
<evidence type="ECO:0000313" key="10">
    <source>
        <dbReference type="EMBL" id="AZQ62903.1"/>
    </source>
</evidence>
<evidence type="ECO:0000256" key="7">
    <source>
        <dbReference type="ARBA" id="ARBA00023177"/>
    </source>
</evidence>
<evidence type="ECO:0000256" key="4">
    <source>
        <dbReference type="ARBA" id="ARBA00022692"/>
    </source>
</evidence>
<dbReference type="InterPro" id="IPR018047">
    <property type="entry name" value="Ammonium_transpt_CS"/>
</dbReference>
<proteinExistence type="inferred from homology"/>
<evidence type="ECO:0000256" key="8">
    <source>
        <dbReference type="RuleBase" id="RU362002"/>
    </source>
</evidence>
<evidence type="ECO:0000256" key="2">
    <source>
        <dbReference type="ARBA" id="ARBA00005887"/>
    </source>
</evidence>
<dbReference type="PANTHER" id="PTHR43029">
    <property type="entry name" value="AMMONIUM TRANSPORTER MEP2"/>
    <property type="match status" value="1"/>
</dbReference>
<dbReference type="InterPro" id="IPR029020">
    <property type="entry name" value="Ammonium/urea_transptr"/>
</dbReference>
<keyword evidence="5 8" id="KW-1133">Transmembrane helix</keyword>
<dbReference type="Gene3D" id="1.10.3430.10">
    <property type="entry name" value="Ammonium transporter AmtB like domains"/>
    <property type="match status" value="1"/>
</dbReference>
<keyword evidence="3 8" id="KW-0813">Transport</keyword>
<feature type="transmembrane region" description="Helical" evidence="8">
    <location>
        <begin position="342"/>
        <end position="363"/>
    </location>
</feature>
<dbReference type="GO" id="GO:0005886">
    <property type="term" value="C:plasma membrane"/>
    <property type="evidence" value="ECO:0007669"/>
    <property type="project" value="UniProtKB-SubCell"/>
</dbReference>
<evidence type="ECO:0000313" key="11">
    <source>
        <dbReference type="Proteomes" id="UP000267268"/>
    </source>
</evidence>
<comment type="similarity">
    <text evidence="2 8">Belongs to the ammonia transporter channel (TC 1.A.11.2) family.</text>
</comment>
<evidence type="ECO:0000256" key="1">
    <source>
        <dbReference type="ARBA" id="ARBA00004141"/>
    </source>
</evidence>
<dbReference type="EMBL" id="CP034562">
    <property type="protein sequence ID" value="AZQ62903.1"/>
    <property type="molecule type" value="Genomic_DNA"/>
</dbReference>
<feature type="transmembrane region" description="Helical" evidence="8">
    <location>
        <begin position="256"/>
        <end position="276"/>
    </location>
</feature>
<dbReference type="OrthoDB" id="9814202at2"/>
<feature type="transmembrane region" description="Helical" evidence="8">
    <location>
        <begin position="288"/>
        <end position="305"/>
    </location>
</feature>
<dbReference type="SUPFAM" id="SSF111352">
    <property type="entry name" value="Ammonium transporter"/>
    <property type="match status" value="1"/>
</dbReference>
<sequence>MISIKKGYFKSIILLLSILLLPSLGFSQETATINSGDTAWMLIATAMVMLMTPAGLTLFYGGLAQRKTVLNTIGMSYTAFCTGTLVWVIIGYSLAFGKGNAYIGDFSSFLLADVKITDVAGTIPRILFIMFQGTFAAIAVALVSGSIIERVKYSTWIIFSSLWVALVYSPIAHWVWGGGFLSTDGELDFAGGTVIHINAGVSGLVLALMLGTRLGHKEERSNKPSSIKLMVLGSALLWFGWFGFNGGSQLAADFVAANAMLVTNVAAAAGGMAWLLIEWLTDEKKPTLLGSASGVISGLVGITPASGYVDVSGALAIGAISGIVGFYGVVKLKKAIGYDDTLDVFGIHGLVGIVGAVLTGVFANPEVNGAAGLLYGNPGQVLIQLKAVVVTIIYSGIASAIIFKLSTLLTAGGRVDAKIESDGMDESIHGEKSFESM</sequence>
<gene>
    <name evidence="10" type="ORF">EI427_11845</name>
</gene>
<evidence type="ECO:0000256" key="6">
    <source>
        <dbReference type="ARBA" id="ARBA00023136"/>
    </source>
</evidence>
<dbReference type="Pfam" id="PF00909">
    <property type="entry name" value="Ammonium_transp"/>
    <property type="match status" value="1"/>
</dbReference>
<feature type="transmembrane region" description="Helical" evidence="8">
    <location>
        <begin position="227"/>
        <end position="244"/>
    </location>
</feature>
<evidence type="ECO:0000256" key="3">
    <source>
        <dbReference type="ARBA" id="ARBA00022448"/>
    </source>
</evidence>
<feature type="domain" description="Ammonium transporter AmtB-like" evidence="9">
    <location>
        <begin position="39"/>
        <end position="433"/>
    </location>
</feature>
<keyword evidence="6 8" id="KW-0472">Membrane</keyword>
<keyword evidence="7 8" id="KW-0924">Ammonia transport</keyword>
<feature type="transmembrane region" description="Helical" evidence="8">
    <location>
        <begin position="383"/>
        <end position="403"/>
    </location>
</feature>
<evidence type="ECO:0000256" key="5">
    <source>
        <dbReference type="ARBA" id="ARBA00022989"/>
    </source>
</evidence>
<dbReference type="Proteomes" id="UP000267268">
    <property type="component" value="Chromosome 1"/>
</dbReference>
<dbReference type="KEGG" id="fll:EI427_11845"/>
<feature type="transmembrane region" description="Helical" evidence="8">
    <location>
        <begin position="43"/>
        <end position="63"/>
    </location>
</feature>
<dbReference type="NCBIfam" id="TIGR00836">
    <property type="entry name" value="amt"/>
    <property type="match status" value="1"/>
</dbReference>
<comment type="subcellular location">
    <subcellularLocation>
        <location evidence="8">Cell membrane</location>
        <topology evidence="8">Multi-pass membrane protein</topology>
    </subcellularLocation>
    <subcellularLocation>
        <location evidence="1">Membrane</location>
        <topology evidence="1">Multi-pass membrane protein</topology>
    </subcellularLocation>
</comment>
<reference evidence="10 11" key="1">
    <citation type="submission" date="2018-12" db="EMBL/GenBank/DDBJ databases">
        <title>Flammeovirga pectinis sp. nov., isolated from the gut of the Korean scallop, Patinopecten yessoensis.</title>
        <authorList>
            <person name="Bae J.-W."/>
            <person name="Jeong Y.-S."/>
            <person name="Kang W."/>
        </authorList>
    </citation>
    <scope>NUCLEOTIDE SEQUENCE [LARGE SCALE GENOMIC DNA]</scope>
    <source>
        <strain evidence="10 11">L12M1</strain>
    </source>
</reference>
<dbReference type="GO" id="GO:0008519">
    <property type="term" value="F:ammonium channel activity"/>
    <property type="evidence" value="ECO:0007669"/>
    <property type="project" value="InterPro"/>
</dbReference>
<dbReference type="PANTHER" id="PTHR43029:SF10">
    <property type="entry name" value="AMMONIUM TRANSPORTER MEP2"/>
    <property type="match status" value="1"/>
</dbReference>
<evidence type="ECO:0000259" key="9">
    <source>
        <dbReference type="Pfam" id="PF00909"/>
    </source>
</evidence>